<dbReference type="SUPFAM" id="SSF50998">
    <property type="entry name" value="Quinoprotein alcohol dehydrogenase-like"/>
    <property type="match status" value="1"/>
</dbReference>
<proteinExistence type="inferred from homology"/>
<dbReference type="GO" id="GO:0032040">
    <property type="term" value="C:small-subunit processome"/>
    <property type="evidence" value="ECO:0007669"/>
    <property type="project" value="TreeGrafter"/>
</dbReference>
<dbReference type="InterPro" id="IPR020472">
    <property type="entry name" value="WD40_PAC1"/>
</dbReference>
<organism evidence="8 9">
    <name type="scientific">Lachancea mirantina</name>
    <dbReference type="NCBI Taxonomy" id="1230905"/>
    <lineage>
        <taxon>Eukaryota</taxon>
        <taxon>Fungi</taxon>
        <taxon>Dikarya</taxon>
        <taxon>Ascomycota</taxon>
        <taxon>Saccharomycotina</taxon>
        <taxon>Saccharomycetes</taxon>
        <taxon>Saccharomycetales</taxon>
        <taxon>Saccharomycetaceae</taxon>
        <taxon>Lachancea</taxon>
    </lineage>
</organism>
<dbReference type="PANTHER" id="PTHR19853">
    <property type="entry name" value="WD REPEAT CONTAINING PROTEIN 3 WDR3"/>
    <property type="match status" value="1"/>
</dbReference>
<feature type="repeat" description="WD" evidence="6">
    <location>
        <begin position="381"/>
        <end position="421"/>
    </location>
</feature>
<feature type="repeat" description="WD" evidence="6">
    <location>
        <begin position="605"/>
        <end position="637"/>
    </location>
</feature>
<evidence type="ECO:0000313" key="9">
    <source>
        <dbReference type="Proteomes" id="UP000191024"/>
    </source>
</evidence>
<feature type="repeat" description="WD" evidence="6">
    <location>
        <begin position="113"/>
        <end position="146"/>
    </location>
</feature>
<dbReference type="PROSITE" id="PS50082">
    <property type="entry name" value="WD_REPEATS_2"/>
    <property type="match status" value="8"/>
</dbReference>
<dbReference type="FunFam" id="2.130.10.10:FF:000157">
    <property type="entry name" value="WD repeat domain 3"/>
    <property type="match status" value="1"/>
</dbReference>
<dbReference type="InterPro" id="IPR001680">
    <property type="entry name" value="WD40_rpt"/>
</dbReference>
<feature type="repeat" description="WD" evidence="6">
    <location>
        <begin position="81"/>
        <end position="112"/>
    </location>
</feature>
<feature type="repeat" description="WD" evidence="6">
    <location>
        <begin position="463"/>
        <end position="494"/>
    </location>
</feature>
<evidence type="ECO:0000313" key="8">
    <source>
        <dbReference type="EMBL" id="SCV04535.1"/>
    </source>
</evidence>
<protein>
    <submittedName>
        <fullName evidence="8">LAMI_0H16908g1_1</fullName>
    </submittedName>
</protein>
<dbReference type="FunFam" id="2.130.10.10:FF:000178">
    <property type="entry name" value="WD repeat domain 3"/>
    <property type="match status" value="1"/>
</dbReference>
<evidence type="ECO:0000256" key="1">
    <source>
        <dbReference type="ARBA" id="ARBA00004604"/>
    </source>
</evidence>
<evidence type="ECO:0000256" key="2">
    <source>
        <dbReference type="ARBA" id="ARBA00022574"/>
    </source>
</evidence>
<accession>A0A1G4KJ39</accession>
<dbReference type="SUPFAM" id="SSF117289">
    <property type="entry name" value="Nucleoporin domain"/>
    <property type="match status" value="1"/>
</dbReference>
<feature type="repeat" description="WD" evidence="6">
    <location>
        <begin position="647"/>
        <end position="679"/>
    </location>
</feature>
<dbReference type="InterPro" id="IPR015943">
    <property type="entry name" value="WD40/YVTN_repeat-like_dom_sf"/>
</dbReference>
<evidence type="ECO:0000256" key="3">
    <source>
        <dbReference type="ARBA" id="ARBA00022737"/>
    </source>
</evidence>
<dbReference type="InterPro" id="IPR011047">
    <property type="entry name" value="Quinoprotein_ADH-like_sf"/>
</dbReference>
<feature type="repeat" description="WD" evidence="6">
    <location>
        <begin position="563"/>
        <end position="604"/>
    </location>
</feature>
<dbReference type="Pfam" id="PF25173">
    <property type="entry name" value="Beta-prop_WDR3_1st"/>
    <property type="match status" value="1"/>
</dbReference>
<feature type="repeat" description="WD" evidence="6">
    <location>
        <begin position="155"/>
        <end position="195"/>
    </location>
</feature>
<feature type="domain" description="Small-subunit processome Utp12" evidence="7">
    <location>
        <begin position="795"/>
        <end position="902"/>
    </location>
</feature>
<name>A0A1G4KJ39_9SACH</name>
<dbReference type="STRING" id="1230905.A0A1G4KJ39"/>
<dbReference type="Proteomes" id="UP000191024">
    <property type="component" value="Chromosome H"/>
</dbReference>
<keyword evidence="2 6" id="KW-0853">WD repeat</keyword>
<dbReference type="CDD" id="cd00200">
    <property type="entry name" value="WD40"/>
    <property type="match status" value="1"/>
</dbReference>
<dbReference type="Gene3D" id="2.130.10.10">
    <property type="entry name" value="YVTN repeat-like/Quinoprotein amine dehydrogenase"/>
    <property type="match status" value="4"/>
</dbReference>
<dbReference type="PROSITE" id="PS00678">
    <property type="entry name" value="WD_REPEATS_1"/>
    <property type="match status" value="3"/>
</dbReference>
<dbReference type="GO" id="GO:0034388">
    <property type="term" value="C:Pwp2p-containing subcomplex of 90S preribosome"/>
    <property type="evidence" value="ECO:0007669"/>
    <property type="project" value="TreeGrafter"/>
</dbReference>
<dbReference type="Pfam" id="PF04003">
    <property type="entry name" value="Utp12"/>
    <property type="match status" value="1"/>
</dbReference>
<dbReference type="InterPro" id="IPR007148">
    <property type="entry name" value="SSU_processome_Utp12"/>
</dbReference>
<dbReference type="PRINTS" id="PR00320">
    <property type="entry name" value="GPROTEINBRPT"/>
</dbReference>
<dbReference type="SMART" id="SM00320">
    <property type="entry name" value="WD40"/>
    <property type="match status" value="11"/>
</dbReference>
<dbReference type="InterPro" id="IPR051570">
    <property type="entry name" value="TBC1_cilium_biogenesis"/>
</dbReference>
<dbReference type="PROSITE" id="PS50294">
    <property type="entry name" value="WD_REPEATS_REGION"/>
    <property type="match status" value="6"/>
</dbReference>
<sequence length="935" mass="105333">MVKSYQRFEQNSVFGVVAGNTNSVWLAGENKNSAGEIIIGALERVNIWNIKTGELVDTLVDGLPPGSVDAKVSKPAAASCLEYFAETNLLAVGCSDGSIKVWDLLSRSVIINFNGHKSAISVLQFDATGTRLISGSRDSDIIVWDLVGEVGLYKLRAHKDSITGIWCESEDWLVSTSKDGLIKIWDLKTQQCIETHMAHVGECWSLGIYEDLAITTGHDAQIKAWKLDFDQPSGSKLIEKGAYLKQSKQRGLSIEFTVSPEGVCFFCIQNADRTVEIFRLRTQEEKQKAVKKREKRLKDKGMSDDGIQQNIQDSYMSFVMHPFDLIRSAFKVKSVSWASVTNSKLELVITTAGNSIEYYSIPYSRRDPTLPAPKKLYTLEREGHHQDIRAIDVSDDNKLLSSVSNGTLKIWNIKNKVCIRTFDCGYGLTCKFLPGGSLVIVGTKSGELQLYDLASSTLVESKEAAHDGAIWSLDLTGDGRRLVTASADKTVKFWTFEVRNIPNHGSTEKSLPRLQVIHDTTLEMNDDVLAVKISPDDKLLAISLLDNTVKVFFLDTMKFFLSMYGHKLPVLSIDISYDSKILITSSADKNIKIWGLDFGDCHKSLFAHNDSIMNVKFLPETHHFVSCSKDGLLKYWDGDKFECIQKLAGHQSEVWSLAVSNDASFFVSTSHDHSIRVWEETEDQVFLEEERERDLEEQYESTLLNSMQSGNGDDMFSKDSVEDQDEATDVHKQTTESLKASEKLIDALDLGMTEIKIFEQYEKDLKQWQKRKSGEAPTKPHPNGILVAIGKTPTEYIMDTLVQIKPAQLEDALLVLPFSYVLKLLDFIKLVTQDIQLLETRLPLICRYLLFVVKSNHRELVAQKNPQLKQQINEVKDGLRNALETKSNDLGFNIQGLKFVQQQWALKHDVEYVDSYQQKEHEQSKTKKRVFGNIA</sequence>
<keyword evidence="4" id="KW-0539">Nucleus</keyword>
<dbReference type="GO" id="GO:0030490">
    <property type="term" value="P:maturation of SSU-rRNA"/>
    <property type="evidence" value="ECO:0007669"/>
    <property type="project" value="TreeGrafter"/>
</dbReference>
<dbReference type="Pfam" id="PF25172">
    <property type="entry name" value="Beta-prop_WDR3_2nd"/>
    <property type="match status" value="1"/>
</dbReference>
<keyword evidence="9" id="KW-1185">Reference proteome</keyword>
<comment type="similarity">
    <text evidence="5">Belongs to the WD repeat WDR3/UTP12 family.</text>
</comment>
<comment type="subcellular location">
    <subcellularLocation>
        <location evidence="1">Nucleus</location>
        <location evidence="1">Nucleolus</location>
    </subcellularLocation>
</comment>
<keyword evidence="3" id="KW-0677">Repeat</keyword>
<reference evidence="9" key="1">
    <citation type="submission" date="2016-03" db="EMBL/GenBank/DDBJ databases">
        <authorList>
            <person name="Devillers H."/>
        </authorList>
    </citation>
    <scope>NUCLEOTIDE SEQUENCE [LARGE SCALE GENOMIC DNA]</scope>
</reference>
<dbReference type="InterPro" id="IPR019775">
    <property type="entry name" value="WD40_repeat_CS"/>
</dbReference>
<dbReference type="PANTHER" id="PTHR19853:SF0">
    <property type="entry name" value="WD REPEAT-CONTAINING PROTEIN 3"/>
    <property type="match status" value="1"/>
</dbReference>
<dbReference type="EMBL" id="LT598468">
    <property type="protein sequence ID" value="SCV04535.1"/>
    <property type="molecule type" value="Genomic_DNA"/>
</dbReference>
<evidence type="ECO:0000256" key="5">
    <source>
        <dbReference type="ARBA" id="ARBA00038229"/>
    </source>
</evidence>
<dbReference type="AlphaFoldDB" id="A0A1G4KJ39"/>
<dbReference type="GO" id="GO:0030515">
    <property type="term" value="F:snoRNA binding"/>
    <property type="evidence" value="ECO:0007669"/>
    <property type="project" value="TreeGrafter"/>
</dbReference>
<dbReference type="FunFam" id="2.130.10.10:FF:001139">
    <property type="entry name" value="DIP2p Nucleolar protein"/>
    <property type="match status" value="1"/>
</dbReference>
<evidence type="ECO:0000256" key="6">
    <source>
        <dbReference type="PROSITE-ProRule" id="PRU00221"/>
    </source>
</evidence>
<gene>
    <name evidence="8" type="ORF">LAMI_0H16908G</name>
</gene>
<dbReference type="OrthoDB" id="407922at2759"/>
<evidence type="ECO:0000259" key="7">
    <source>
        <dbReference type="Pfam" id="PF04003"/>
    </source>
</evidence>
<evidence type="ECO:0000256" key="4">
    <source>
        <dbReference type="ARBA" id="ARBA00023242"/>
    </source>
</evidence>